<dbReference type="Proteomes" id="UP001190700">
    <property type="component" value="Unassembled WGS sequence"/>
</dbReference>
<protein>
    <submittedName>
        <fullName evidence="2">Uncharacterized protein</fullName>
    </submittedName>
</protein>
<organism evidence="2 3">
    <name type="scientific">Cymbomonas tetramitiformis</name>
    <dbReference type="NCBI Taxonomy" id="36881"/>
    <lineage>
        <taxon>Eukaryota</taxon>
        <taxon>Viridiplantae</taxon>
        <taxon>Chlorophyta</taxon>
        <taxon>Pyramimonadophyceae</taxon>
        <taxon>Pyramimonadales</taxon>
        <taxon>Pyramimonadaceae</taxon>
        <taxon>Cymbomonas</taxon>
    </lineage>
</organism>
<dbReference type="EMBL" id="LGRX02001567">
    <property type="protein sequence ID" value="KAK3285922.1"/>
    <property type="molecule type" value="Genomic_DNA"/>
</dbReference>
<evidence type="ECO:0000313" key="3">
    <source>
        <dbReference type="Proteomes" id="UP001190700"/>
    </source>
</evidence>
<evidence type="ECO:0000256" key="1">
    <source>
        <dbReference type="SAM" id="MobiDB-lite"/>
    </source>
</evidence>
<accession>A0AAE0GX15</accession>
<keyword evidence="3" id="KW-1185">Reference proteome</keyword>
<reference evidence="2 3" key="1">
    <citation type="journal article" date="2015" name="Genome Biol. Evol.">
        <title>Comparative Genomics of a Bacterivorous Green Alga Reveals Evolutionary Causalities and Consequences of Phago-Mixotrophic Mode of Nutrition.</title>
        <authorList>
            <person name="Burns J.A."/>
            <person name="Paasch A."/>
            <person name="Narechania A."/>
            <person name="Kim E."/>
        </authorList>
    </citation>
    <scope>NUCLEOTIDE SEQUENCE [LARGE SCALE GENOMIC DNA]</scope>
    <source>
        <strain evidence="2 3">PLY_AMNH</strain>
    </source>
</reference>
<name>A0AAE0GX15_9CHLO</name>
<sequence>MLQRPRREEMNDGIEKPAVKLDKPRAEGRSLKEEFEAGVQFGKSALLRFKTPKIDDPGLPIADSLVSVSGTVLLTAVILLLGAPRPSWLVPSPWVPQWRSLPFVVPAITHGSSLASCWVLGALSARAFEKEAFADTRREAWIRSWKAGAFATGLLIIGTQVSTTVSFAGQGLVPVLGESYEGDLQLVRTLGELILDIVVQATVLTAWRQLRYGEEVP</sequence>
<proteinExistence type="predicted"/>
<evidence type="ECO:0000313" key="2">
    <source>
        <dbReference type="EMBL" id="KAK3285922.1"/>
    </source>
</evidence>
<comment type="caution">
    <text evidence="2">The sequence shown here is derived from an EMBL/GenBank/DDBJ whole genome shotgun (WGS) entry which is preliminary data.</text>
</comment>
<feature type="region of interest" description="Disordered" evidence="1">
    <location>
        <begin position="1"/>
        <end position="27"/>
    </location>
</feature>
<gene>
    <name evidence="2" type="ORF">CYMTET_6492</name>
</gene>
<dbReference type="AlphaFoldDB" id="A0AAE0GX15"/>